<dbReference type="InterPro" id="IPR036390">
    <property type="entry name" value="WH_DNA-bd_sf"/>
</dbReference>
<dbReference type="Gene3D" id="3.40.190.290">
    <property type="match status" value="1"/>
</dbReference>
<dbReference type="InterPro" id="IPR058163">
    <property type="entry name" value="LysR-type_TF_proteobact-type"/>
</dbReference>
<keyword evidence="4" id="KW-0804">Transcription</keyword>
<dbReference type="CDD" id="cd08422">
    <property type="entry name" value="PBP2_CrgA_like"/>
    <property type="match status" value="1"/>
</dbReference>
<evidence type="ECO:0000256" key="1">
    <source>
        <dbReference type="ARBA" id="ARBA00009437"/>
    </source>
</evidence>
<organism evidence="6 7">
    <name type="scientific">Stutzerimonas stutzeri</name>
    <name type="common">Pseudomonas stutzeri</name>
    <dbReference type="NCBI Taxonomy" id="316"/>
    <lineage>
        <taxon>Bacteria</taxon>
        <taxon>Pseudomonadati</taxon>
        <taxon>Pseudomonadota</taxon>
        <taxon>Gammaproteobacteria</taxon>
        <taxon>Pseudomonadales</taxon>
        <taxon>Pseudomonadaceae</taxon>
        <taxon>Stutzerimonas</taxon>
    </lineage>
</organism>
<keyword evidence="2" id="KW-0805">Transcription regulation</keyword>
<dbReference type="GO" id="GO:0006351">
    <property type="term" value="P:DNA-templated transcription"/>
    <property type="evidence" value="ECO:0007669"/>
    <property type="project" value="TreeGrafter"/>
</dbReference>
<evidence type="ECO:0000259" key="5">
    <source>
        <dbReference type="PROSITE" id="PS50931"/>
    </source>
</evidence>
<dbReference type="InterPro" id="IPR036388">
    <property type="entry name" value="WH-like_DNA-bd_sf"/>
</dbReference>
<dbReference type="OrthoDB" id="9815676at2"/>
<comment type="similarity">
    <text evidence="1">Belongs to the LysR transcriptional regulatory family.</text>
</comment>
<evidence type="ECO:0000313" key="6">
    <source>
        <dbReference type="EMBL" id="AHY41127.1"/>
    </source>
</evidence>
<dbReference type="SUPFAM" id="SSF46785">
    <property type="entry name" value="Winged helix' DNA-binding domain"/>
    <property type="match status" value="1"/>
</dbReference>
<dbReference type="SUPFAM" id="SSF53850">
    <property type="entry name" value="Periplasmic binding protein-like II"/>
    <property type="match status" value="1"/>
</dbReference>
<dbReference type="Pfam" id="PF00126">
    <property type="entry name" value="HTH_1"/>
    <property type="match status" value="1"/>
</dbReference>
<reference evidence="6 7" key="1">
    <citation type="submission" date="2014-03" db="EMBL/GenBank/DDBJ databases">
        <title>Complete genome sequence of Pseudomonas stutzeri 19SMN4.</title>
        <authorList>
            <person name="Brunet-Galmes I."/>
            <person name="Nogales B."/>
            <person name="Busquets A."/>
            <person name="Pena A."/>
            <person name="Gomila M."/>
            <person name="Garcia-Valdes E."/>
            <person name="Lalucat J."/>
            <person name="Bennasar A."/>
            <person name="Bosch R."/>
        </authorList>
    </citation>
    <scope>NUCLEOTIDE SEQUENCE [LARGE SCALE GENOMIC DNA]</scope>
    <source>
        <strain evidence="6 7">19SMN4</strain>
    </source>
</reference>
<feature type="domain" description="HTH lysR-type" evidence="5">
    <location>
        <begin position="13"/>
        <end position="65"/>
    </location>
</feature>
<dbReference type="InterPro" id="IPR005119">
    <property type="entry name" value="LysR_subst-bd"/>
</dbReference>
<dbReference type="GO" id="GO:0043565">
    <property type="term" value="F:sequence-specific DNA binding"/>
    <property type="evidence" value="ECO:0007669"/>
    <property type="project" value="TreeGrafter"/>
</dbReference>
<sequence>MGTNDSAALLPYMAVFVRVVEAGSFSGAARLLGSTPSAVSRQVARLEQALALRLLERTTRQLRLNEAGAEFYQHCRDMLDAADAAVAIGERLMRSPRGLVRLSVPKAYGKFVVGPLMPAFLQRYPEVDVQLRISDQSPDLIEDGFDLLVQVTDNPPEGLAGKPLGPVRQLLCASPDYLQRHGEPQHPQDLLRHSCLYLGETAGDNRWHLRRGVQQETVTVRGRYISNHSEARLLVALAGLGITCLPHFTAAQALVDGQLREVLPQWRYTGSYQGAAWLLWRQNHHLPPKTRALIDYLSEALIPT</sequence>
<dbReference type="KEGG" id="pstu:UIB01_01130"/>
<proteinExistence type="inferred from homology"/>
<protein>
    <submittedName>
        <fullName evidence="6">Transcriptional regulator</fullName>
    </submittedName>
</protein>
<evidence type="ECO:0000256" key="2">
    <source>
        <dbReference type="ARBA" id="ARBA00023015"/>
    </source>
</evidence>
<keyword evidence="3" id="KW-0238">DNA-binding</keyword>
<dbReference type="GO" id="GO:0003700">
    <property type="term" value="F:DNA-binding transcription factor activity"/>
    <property type="evidence" value="ECO:0007669"/>
    <property type="project" value="InterPro"/>
</dbReference>
<dbReference type="PROSITE" id="PS50931">
    <property type="entry name" value="HTH_LYSR"/>
    <property type="match status" value="1"/>
</dbReference>
<dbReference type="Gene3D" id="1.10.10.10">
    <property type="entry name" value="Winged helix-like DNA-binding domain superfamily/Winged helix DNA-binding domain"/>
    <property type="match status" value="1"/>
</dbReference>
<dbReference type="Proteomes" id="UP000025238">
    <property type="component" value="Chromosome"/>
</dbReference>
<gene>
    <name evidence="6" type="ORF">UIB01_01130</name>
</gene>
<dbReference type="EMBL" id="CP007509">
    <property type="protein sequence ID" value="AHY41127.1"/>
    <property type="molecule type" value="Genomic_DNA"/>
</dbReference>
<evidence type="ECO:0000256" key="4">
    <source>
        <dbReference type="ARBA" id="ARBA00023163"/>
    </source>
</evidence>
<dbReference type="Pfam" id="PF03466">
    <property type="entry name" value="LysR_substrate"/>
    <property type="match status" value="1"/>
</dbReference>
<dbReference type="FunFam" id="1.10.10.10:FF:000001">
    <property type="entry name" value="LysR family transcriptional regulator"/>
    <property type="match status" value="1"/>
</dbReference>
<evidence type="ECO:0000256" key="3">
    <source>
        <dbReference type="ARBA" id="ARBA00023125"/>
    </source>
</evidence>
<dbReference type="PANTHER" id="PTHR30537">
    <property type="entry name" value="HTH-TYPE TRANSCRIPTIONAL REGULATOR"/>
    <property type="match status" value="1"/>
</dbReference>
<name>A0A023WLU3_STUST</name>
<dbReference type="InterPro" id="IPR000847">
    <property type="entry name" value="LysR_HTH_N"/>
</dbReference>
<accession>A0A023WLU3</accession>
<dbReference type="PATRIC" id="fig|316.97.peg.228"/>
<evidence type="ECO:0000313" key="7">
    <source>
        <dbReference type="Proteomes" id="UP000025238"/>
    </source>
</evidence>
<dbReference type="AlphaFoldDB" id="A0A023WLU3"/>
<dbReference type="PANTHER" id="PTHR30537:SF5">
    <property type="entry name" value="HTH-TYPE TRANSCRIPTIONAL ACTIVATOR TTDR-RELATED"/>
    <property type="match status" value="1"/>
</dbReference>